<accession>A0AAU9JXA2</accession>
<keyword evidence="2" id="KW-1185">Reference proteome</keyword>
<evidence type="ECO:0000313" key="2">
    <source>
        <dbReference type="Proteomes" id="UP001162131"/>
    </source>
</evidence>
<evidence type="ECO:0000313" key="1">
    <source>
        <dbReference type="EMBL" id="CAG9331471.1"/>
    </source>
</evidence>
<protein>
    <submittedName>
        <fullName evidence="1">Uncharacterized protein</fullName>
    </submittedName>
</protein>
<comment type="caution">
    <text evidence="1">The sequence shown here is derived from an EMBL/GenBank/DDBJ whole genome shotgun (WGS) entry which is preliminary data.</text>
</comment>
<dbReference type="EMBL" id="CAJZBQ010000053">
    <property type="protein sequence ID" value="CAG9331471.1"/>
    <property type="molecule type" value="Genomic_DNA"/>
</dbReference>
<sequence>MISRATHYAGFQSYGQKPITTLKPGQNSLERQYYDKVSGVKEEEGYLSNYDRWHSVYGSRMSDTVTPVDYLIRPRKPVFDKTGKFIVQSGQEEKTEPNPHMTSHWRTVYGGDFEGKSLNSKAKRPEWSYHQEPHKVRMPADFYRSKYS</sequence>
<name>A0AAU9JXA2_9CILI</name>
<proteinExistence type="predicted"/>
<dbReference type="AlphaFoldDB" id="A0AAU9JXA2"/>
<dbReference type="Proteomes" id="UP001162131">
    <property type="component" value="Unassembled WGS sequence"/>
</dbReference>
<reference evidence="1" key="1">
    <citation type="submission" date="2021-09" db="EMBL/GenBank/DDBJ databases">
        <authorList>
            <consortium name="AG Swart"/>
            <person name="Singh M."/>
            <person name="Singh A."/>
            <person name="Seah K."/>
            <person name="Emmerich C."/>
        </authorList>
    </citation>
    <scope>NUCLEOTIDE SEQUENCE</scope>
    <source>
        <strain evidence="1">ATCC30299</strain>
    </source>
</reference>
<organism evidence="1 2">
    <name type="scientific">Blepharisma stoltei</name>
    <dbReference type="NCBI Taxonomy" id="1481888"/>
    <lineage>
        <taxon>Eukaryota</taxon>
        <taxon>Sar</taxon>
        <taxon>Alveolata</taxon>
        <taxon>Ciliophora</taxon>
        <taxon>Postciliodesmatophora</taxon>
        <taxon>Heterotrichea</taxon>
        <taxon>Heterotrichida</taxon>
        <taxon>Blepharismidae</taxon>
        <taxon>Blepharisma</taxon>
    </lineage>
</organism>
<gene>
    <name evidence="1" type="ORF">BSTOLATCC_MIC53540</name>
</gene>